<proteinExistence type="predicted"/>
<dbReference type="GO" id="GO:0016757">
    <property type="term" value="F:glycosyltransferase activity"/>
    <property type="evidence" value="ECO:0007669"/>
    <property type="project" value="UniProtKB-KW"/>
</dbReference>
<keyword evidence="1 3" id="KW-0808">Transferase</keyword>
<dbReference type="KEGG" id="plei:Q9312_18930"/>
<evidence type="ECO:0000256" key="1">
    <source>
        <dbReference type="ARBA" id="ARBA00022679"/>
    </source>
</evidence>
<evidence type="ECO:0000313" key="3">
    <source>
        <dbReference type="EMBL" id="WMS87283.1"/>
    </source>
</evidence>
<dbReference type="Proteomes" id="UP001239782">
    <property type="component" value="Chromosome"/>
</dbReference>
<dbReference type="RefSeq" id="WP_309202424.1">
    <property type="nucleotide sequence ID" value="NZ_CP133548.1"/>
</dbReference>
<feature type="domain" description="Glycosyl transferase family 1" evidence="2">
    <location>
        <begin position="209"/>
        <end position="358"/>
    </location>
</feature>
<accession>A0AA51RTM9</accession>
<organism evidence="3 4">
    <name type="scientific">Pleionea litopenaei</name>
    <dbReference type="NCBI Taxonomy" id="3070815"/>
    <lineage>
        <taxon>Bacteria</taxon>
        <taxon>Pseudomonadati</taxon>
        <taxon>Pseudomonadota</taxon>
        <taxon>Gammaproteobacteria</taxon>
        <taxon>Oceanospirillales</taxon>
        <taxon>Pleioneaceae</taxon>
        <taxon>Pleionea</taxon>
    </lineage>
</organism>
<gene>
    <name evidence="3" type="ORF">Q9312_18930</name>
</gene>
<dbReference type="PANTHER" id="PTHR46401:SF2">
    <property type="entry name" value="GLYCOSYLTRANSFERASE WBBK-RELATED"/>
    <property type="match status" value="1"/>
</dbReference>
<sequence length="391" mass="44323">MSHNKYIAYVGPFSFPNGGAAARRILGVSRSIEDAGYQVIIGTGDLSEGCTDYELSENIRVKYLNERTGENLPKLLKYLKYLSMGKVTVEWLDDLEVKPEAVILYSGYSPYLLRLLKWCKRNNVKLIFDAVEWYDPPSRIHGILNPYYWNIELAMRWLLPKTKNVIAISSYLEKYYQDRKCNTVRVPPTLDTELTPYQLNLNKRGKVHLGYAGSPGHKDYLENIVSALFQLEEARDKICLNLIGLTEDDVLKFEIFKSQGITKLPSNIHCYGRVSHSEAVERISHCHYTIFVRSDKRYSKAGFPTKFVESLALGTPVITNLTSDLKEYLVDGVNGIVVDNESDTAIVKALNKAIQLGEEGALGLRSRSREGAIESFDIRQYISKIISFLAL</sequence>
<dbReference type="InterPro" id="IPR001296">
    <property type="entry name" value="Glyco_trans_1"/>
</dbReference>
<dbReference type="Gene3D" id="3.40.50.2000">
    <property type="entry name" value="Glycogen Phosphorylase B"/>
    <property type="match status" value="2"/>
</dbReference>
<dbReference type="GO" id="GO:0009103">
    <property type="term" value="P:lipopolysaccharide biosynthetic process"/>
    <property type="evidence" value="ECO:0007669"/>
    <property type="project" value="TreeGrafter"/>
</dbReference>
<dbReference type="EC" id="2.4.-.-" evidence="3"/>
<protein>
    <submittedName>
        <fullName evidence="3">Glycosyltransferase</fullName>
        <ecNumber evidence="3">2.4.-.-</ecNumber>
    </submittedName>
</protein>
<dbReference type="Pfam" id="PF00534">
    <property type="entry name" value="Glycos_transf_1"/>
    <property type="match status" value="1"/>
</dbReference>
<dbReference type="PANTHER" id="PTHR46401">
    <property type="entry name" value="GLYCOSYLTRANSFERASE WBBK-RELATED"/>
    <property type="match status" value="1"/>
</dbReference>
<dbReference type="SUPFAM" id="SSF53756">
    <property type="entry name" value="UDP-Glycosyltransferase/glycogen phosphorylase"/>
    <property type="match status" value="1"/>
</dbReference>
<keyword evidence="4" id="KW-1185">Reference proteome</keyword>
<keyword evidence="3" id="KW-0328">Glycosyltransferase</keyword>
<reference evidence="3 4" key="1">
    <citation type="submission" date="2023-08" db="EMBL/GenBank/DDBJ databases">
        <title>Pleionea litopenaei sp. nov., isolated from stomach of juvenile Litopenaeus vannamei.</title>
        <authorList>
            <person name="Rho A.M."/>
            <person name="Hwang C.Y."/>
        </authorList>
    </citation>
    <scope>NUCLEOTIDE SEQUENCE [LARGE SCALE GENOMIC DNA]</scope>
    <source>
        <strain evidence="3 4">HL-JVS1</strain>
    </source>
</reference>
<name>A0AA51RTM9_9GAMM</name>
<dbReference type="EMBL" id="CP133548">
    <property type="protein sequence ID" value="WMS87283.1"/>
    <property type="molecule type" value="Genomic_DNA"/>
</dbReference>
<evidence type="ECO:0000259" key="2">
    <source>
        <dbReference type="Pfam" id="PF00534"/>
    </source>
</evidence>
<dbReference type="AlphaFoldDB" id="A0AA51RTM9"/>
<evidence type="ECO:0000313" key="4">
    <source>
        <dbReference type="Proteomes" id="UP001239782"/>
    </source>
</evidence>